<dbReference type="PROSITE" id="PS00760">
    <property type="entry name" value="SPASE_I_2"/>
    <property type="match status" value="1"/>
</dbReference>
<dbReference type="InterPro" id="IPR019757">
    <property type="entry name" value="Pept_S26A_signal_pept_1_Lys-AS"/>
</dbReference>
<feature type="transmembrane region" description="Helical" evidence="7">
    <location>
        <begin position="90"/>
        <end position="114"/>
    </location>
</feature>
<dbReference type="SUPFAM" id="SSF51306">
    <property type="entry name" value="LexA/Signal peptidase"/>
    <property type="match status" value="1"/>
</dbReference>
<comment type="catalytic activity">
    <reaction evidence="1 7">
        <text>Cleavage of hydrophobic, N-terminal signal or leader sequences from secreted and periplasmic proteins.</text>
        <dbReference type="EC" id="3.4.21.89"/>
    </reaction>
</comment>
<dbReference type="AlphaFoldDB" id="A0A2V5K4I7"/>
<feature type="active site" evidence="6">
    <location>
        <position position="118"/>
    </location>
</feature>
<evidence type="ECO:0000313" key="10">
    <source>
        <dbReference type="EMBL" id="PYI54215.1"/>
    </source>
</evidence>
<reference evidence="10 11" key="1">
    <citation type="submission" date="2018-05" db="EMBL/GenBank/DDBJ databases">
        <title>Paenibacillus flagellatus sp. nov., isolated from selenium mineral soil.</title>
        <authorList>
            <person name="Dai X."/>
        </authorList>
    </citation>
    <scope>NUCLEOTIDE SEQUENCE [LARGE SCALE GENOMIC DNA]</scope>
    <source>
        <strain evidence="10 11">DXL2</strain>
    </source>
</reference>
<dbReference type="OrthoDB" id="9802919at2"/>
<dbReference type="EC" id="3.4.21.89" evidence="4 7"/>
<keyword evidence="5 7" id="KW-0378">Hydrolase</keyword>
<feature type="region of interest" description="Disordered" evidence="8">
    <location>
        <begin position="1"/>
        <end position="78"/>
    </location>
</feature>
<dbReference type="NCBIfam" id="TIGR02227">
    <property type="entry name" value="sigpep_I_bact"/>
    <property type="match status" value="1"/>
</dbReference>
<evidence type="ECO:0000313" key="11">
    <source>
        <dbReference type="Proteomes" id="UP000247476"/>
    </source>
</evidence>
<comment type="similarity">
    <text evidence="3 7">Belongs to the peptidase S26 family.</text>
</comment>
<keyword evidence="7" id="KW-1133">Transmembrane helix</keyword>
<comment type="subcellular location">
    <subcellularLocation>
        <location evidence="2">Cell membrane</location>
        <topology evidence="2">Single-pass type II membrane protein</topology>
    </subcellularLocation>
    <subcellularLocation>
        <location evidence="7">Membrane</location>
        <topology evidence="7">Single-pass type II membrane protein</topology>
    </subcellularLocation>
</comment>
<dbReference type="GO" id="GO:0009003">
    <property type="term" value="F:signal peptidase activity"/>
    <property type="evidence" value="ECO:0007669"/>
    <property type="project" value="UniProtKB-EC"/>
</dbReference>
<keyword evidence="7" id="KW-0645">Protease</keyword>
<accession>A0A2V5K4I7</accession>
<evidence type="ECO:0000259" key="9">
    <source>
        <dbReference type="Pfam" id="PF10502"/>
    </source>
</evidence>
<dbReference type="PROSITE" id="PS00761">
    <property type="entry name" value="SPASE_I_3"/>
    <property type="match status" value="1"/>
</dbReference>
<keyword evidence="7" id="KW-0472">Membrane</keyword>
<gene>
    <name evidence="10" type="primary">lepB</name>
    <name evidence="10" type="ORF">DLM86_12020</name>
</gene>
<keyword evidence="7" id="KW-0812">Transmembrane</keyword>
<feature type="compositionally biased region" description="Basic and acidic residues" evidence="8">
    <location>
        <begin position="44"/>
        <end position="58"/>
    </location>
</feature>
<sequence>MSENDRTDRPERSDADGTAEERSRPETGSDRPAEADVPAAAQPAERDDAADRSDERTDLAPPTTNEAQPERDGQTAPGAVSKVKNEAWEWIKALVIAFGLAFLIRYFLFGSYIVDGPSMKPNFHTGERLIVNKILYDIREPKRGEVIVFHAPTDKDFIKRVIALPGETIKVQGDTVYINGQPLPEPYLQEVVEQAKKTGKPYNDLNWPETKVPEGTVFVLGDNRSDSTDSRMIGPVSFDKIVGRAEIVFWPVADWQYIH</sequence>
<proteinExistence type="inferred from homology"/>
<organism evidence="10 11">
    <name type="scientific">Paenibacillus flagellatus</name>
    <dbReference type="NCBI Taxonomy" id="2211139"/>
    <lineage>
        <taxon>Bacteria</taxon>
        <taxon>Bacillati</taxon>
        <taxon>Bacillota</taxon>
        <taxon>Bacilli</taxon>
        <taxon>Bacillales</taxon>
        <taxon>Paenibacillaceae</taxon>
        <taxon>Paenibacillus</taxon>
    </lineage>
</organism>
<dbReference type="EMBL" id="QJVJ01000005">
    <property type="protein sequence ID" value="PYI54215.1"/>
    <property type="molecule type" value="Genomic_DNA"/>
</dbReference>
<keyword evidence="11" id="KW-1185">Reference proteome</keyword>
<dbReference type="PRINTS" id="PR00727">
    <property type="entry name" value="LEADERPTASE"/>
</dbReference>
<evidence type="ECO:0000256" key="7">
    <source>
        <dbReference type="RuleBase" id="RU362042"/>
    </source>
</evidence>
<feature type="domain" description="Peptidase S26" evidence="9">
    <location>
        <begin position="88"/>
        <end position="250"/>
    </location>
</feature>
<dbReference type="Gene3D" id="2.10.109.10">
    <property type="entry name" value="Umud Fragment, subunit A"/>
    <property type="match status" value="1"/>
</dbReference>
<dbReference type="InterPro" id="IPR036286">
    <property type="entry name" value="LexA/Signal_pep-like_sf"/>
</dbReference>
<evidence type="ECO:0000256" key="2">
    <source>
        <dbReference type="ARBA" id="ARBA00004401"/>
    </source>
</evidence>
<dbReference type="PANTHER" id="PTHR43390">
    <property type="entry name" value="SIGNAL PEPTIDASE I"/>
    <property type="match status" value="1"/>
</dbReference>
<dbReference type="Proteomes" id="UP000247476">
    <property type="component" value="Unassembled WGS sequence"/>
</dbReference>
<dbReference type="GO" id="GO:0004252">
    <property type="term" value="F:serine-type endopeptidase activity"/>
    <property type="evidence" value="ECO:0007669"/>
    <property type="project" value="InterPro"/>
</dbReference>
<dbReference type="PANTHER" id="PTHR43390:SF1">
    <property type="entry name" value="CHLOROPLAST PROCESSING PEPTIDASE"/>
    <property type="match status" value="1"/>
</dbReference>
<feature type="compositionally biased region" description="Basic and acidic residues" evidence="8">
    <location>
        <begin position="1"/>
        <end position="34"/>
    </location>
</feature>
<dbReference type="GO" id="GO:0005886">
    <property type="term" value="C:plasma membrane"/>
    <property type="evidence" value="ECO:0007669"/>
    <property type="project" value="UniProtKB-SubCell"/>
</dbReference>
<dbReference type="InterPro" id="IPR000223">
    <property type="entry name" value="Pept_S26A_signal_pept_1"/>
</dbReference>
<dbReference type="InterPro" id="IPR019533">
    <property type="entry name" value="Peptidase_S26"/>
</dbReference>
<evidence type="ECO:0000256" key="6">
    <source>
        <dbReference type="PIRSR" id="PIRSR600223-1"/>
    </source>
</evidence>
<evidence type="ECO:0000256" key="5">
    <source>
        <dbReference type="ARBA" id="ARBA00022801"/>
    </source>
</evidence>
<evidence type="ECO:0000256" key="1">
    <source>
        <dbReference type="ARBA" id="ARBA00000677"/>
    </source>
</evidence>
<dbReference type="Pfam" id="PF10502">
    <property type="entry name" value="Peptidase_S26"/>
    <property type="match status" value="1"/>
</dbReference>
<comment type="caution">
    <text evidence="10">The sequence shown here is derived from an EMBL/GenBank/DDBJ whole genome shotgun (WGS) entry which is preliminary data.</text>
</comment>
<dbReference type="GO" id="GO:0006465">
    <property type="term" value="P:signal peptide processing"/>
    <property type="evidence" value="ECO:0007669"/>
    <property type="project" value="InterPro"/>
</dbReference>
<protein>
    <recommendedName>
        <fullName evidence="4 7">Signal peptidase I</fullName>
        <ecNumber evidence="4 7">3.4.21.89</ecNumber>
    </recommendedName>
</protein>
<name>A0A2V5K4I7_9BACL</name>
<feature type="active site" evidence="6">
    <location>
        <position position="159"/>
    </location>
</feature>
<evidence type="ECO:0000256" key="8">
    <source>
        <dbReference type="SAM" id="MobiDB-lite"/>
    </source>
</evidence>
<dbReference type="InterPro" id="IPR019758">
    <property type="entry name" value="Pept_S26A_signal_pept_1_CS"/>
</dbReference>
<evidence type="ECO:0000256" key="4">
    <source>
        <dbReference type="ARBA" id="ARBA00013208"/>
    </source>
</evidence>
<evidence type="ECO:0000256" key="3">
    <source>
        <dbReference type="ARBA" id="ARBA00009370"/>
    </source>
</evidence>
<dbReference type="CDD" id="cd06530">
    <property type="entry name" value="S26_SPase_I"/>
    <property type="match status" value="1"/>
</dbReference>